<evidence type="ECO:0000256" key="8">
    <source>
        <dbReference type="ARBA" id="ARBA00023224"/>
    </source>
</evidence>
<feature type="region of interest" description="Disordered" evidence="10">
    <location>
        <begin position="1529"/>
        <end position="1560"/>
    </location>
</feature>
<evidence type="ECO:0000256" key="2">
    <source>
        <dbReference type="ARBA" id="ARBA00022692"/>
    </source>
</evidence>
<feature type="transmembrane region" description="Helical" evidence="11">
    <location>
        <begin position="1011"/>
        <end position="1032"/>
    </location>
</feature>
<dbReference type="PROSITE" id="PS50259">
    <property type="entry name" value="G_PROTEIN_RECEP_F3_4"/>
    <property type="match status" value="1"/>
</dbReference>
<evidence type="ECO:0000256" key="4">
    <source>
        <dbReference type="ARBA" id="ARBA00023040"/>
    </source>
</evidence>
<dbReference type="PRINTS" id="PR01176">
    <property type="entry name" value="GABABRECEPTR"/>
</dbReference>
<feature type="region of interest" description="Disordered" evidence="10">
    <location>
        <begin position="1622"/>
        <end position="1652"/>
    </location>
</feature>
<feature type="transmembrane region" description="Helical" evidence="11">
    <location>
        <begin position="1110"/>
        <end position="1128"/>
    </location>
</feature>
<evidence type="ECO:0000256" key="10">
    <source>
        <dbReference type="SAM" id="MobiDB-lite"/>
    </source>
</evidence>
<dbReference type="InterPro" id="IPR000337">
    <property type="entry name" value="GPCR_3"/>
</dbReference>
<comment type="subcellular location">
    <subcellularLocation>
        <location evidence="1">Membrane</location>
        <topology evidence="1">Multi-pass membrane protein</topology>
    </subcellularLocation>
</comment>
<organism evidence="13 14">
    <name type="scientific">Nephila pilipes</name>
    <name type="common">Giant wood spider</name>
    <name type="synonym">Nephila maculata</name>
    <dbReference type="NCBI Taxonomy" id="299642"/>
    <lineage>
        <taxon>Eukaryota</taxon>
        <taxon>Metazoa</taxon>
        <taxon>Ecdysozoa</taxon>
        <taxon>Arthropoda</taxon>
        <taxon>Chelicerata</taxon>
        <taxon>Arachnida</taxon>
        <taxon>Araneae</taxon>
        <taxon>Araneomorphae</taxon>
        <taxon>Entelegynae</taxon>
        <taxon>Araneoidea</taxon>
        <taxon>Nephilidae</taxon>
        <taxon>Nephila</taxon>
    </lineage>
</organism>
<dbReference type="InterPro" id="IPR017978">
    <property type="entry name" value="GPCR_3_C"/>
</dbReference>
<feature type="transmembrane region" description="Helical" evidence="11">
    <location>
        <begin position="928"/>
        <end position="949"/>
    </location>
</feature>
<keyword evidence="6 13" id="KW-0675">Receptor</keyword>
<dbReference type="GO" id="GO:0038039">
    <property type="term" value="C:G protein-coupled receptor heterodimeric complex"/>
    <property type="evidence" value="ECO:0007669"/>
    <property type="project" value="TreeGrafter"/>
</dbReference>
<dbReference type="Pfam" id="PF00003">
    <property type="entry name" value="7tm_3"/>
    <property type="match status" value="1"/>
</dbReference>
<evidence type="ECO:0000256" key="3">
    <source>
        <dbReference type="ARBA" id="ARBA00022989"/>
    </source>
</evidence>
<evidence type="ECO:0000313" key="14">
    <source>
        <dbReference type="Proteomes" id="UP000887013"/>
    </source>
</evidence>
<dbReference type="Pfam" id="PF01094">
    <property type="entry name" value="ANF_receptor"/>
    <property type="match status" value="1"/>
</dbReference>
<evidence type="ECO:0000256" key="11">
    <source>
        <dbReference type="SAM" id="Phobius"/>
    </source>
</evidence>
<comment type="caution">
    <text evidence="13">The sequence shown here is derived from an EMBL/GenBank/DDBJ whole genome shotgun (WGS) entry which is preliminary data.</text>
</comment>
<dbReference type="PRINTS" id="PR01177">
    <property type="entry name" value="GABAB1RECPTR"/>
</dbReference>
<reference evidence="13" key="1">
    <citation type="submission" date="2020-08" db="EMBL/GenBank/DDBJ databases">
        <title>Multicomponent nature underlies the extraordinary mechanical properties of spider dragline silk.</title>
        <authorList>
            <person name="Kono N."/>
            <person name="Nakamura H."/>
            <person name="Mori M."/>
            <person name="Yoshida Y."/>
            <person name="Ohtoshi R."/>
            <person name="Malay A.D."/>
            <person name="Moran D.A.P."/>
            <person name="Tomita M."/>
            <person name="Numata K."/>
            <person name="Arakawa K."/>
        </authorList>
    </citation>
    <scope>NUCLEOTIDE SEQUENCE</scope>
</reference>
<sequence>MPPEVHNMWGVAGRFKDESDTRWRCKESLSHSSCCSQRRENSFEVLRVLLDVVNSGKGGWVKSLTATLLLRATKKVTLDPNRNLILKCAEHNFEKFKLPFKRGDYLYCGSFKKLLKSTSLRTHPYFILTKFIGEGLLEDLELLKDKIINLNFINRKLANISLGKHILTHQPESQTGYSNKMYSPVLRMILNKATAAYEKKNKSFKHNIFHFNNRNSEKFDFICIQDVPNLHLASSESYFCQTTFNSQSFEKYEDSILKYIMVSKKNEPQNIIRTLEYVFYIHKNSDIKNSIFPSRDGSTLTNDREIQLDSAKNSKSDINLNNNKIYQWIGRSNPSSNILARPEKQVHCSNYKAKCLHQTYHAHHKPDKNNTVLSSEYFHKTVKRAIENKNLTIEDEAAFVANNTVTEEITTIETMTIDNVTTEIVTVDNVTIDLESIENVTIDIVTADNMTFENITTEIDTKKIIYIHGLFEMSRGECRDFPETGHYEYKAAQLAIRHINDRNLIDGYRLQMYHNDTLCDSGVAVDAFFHSLYRQPVMTTILGTGSSEVTERLARVVSRWNIVQISYGATSPALSDRKNFPMFFRTVAPDSSHNAALLSFVLYHKWFTVATLHEQGDKHSLPMTKLNTDLEQVNVTVAFTKGVSERDYKDQLQEIKNQDCRIIICSFSYSLFKKIFCEVYGLGMYGADYAWIVLGDTYESQREDYSEAECNDHQLMNAMQGVISVGSLYEVVGNETPVSEKILPEILDEIEFQTDSRSSGFVAQTYDAVWAIGLALKETEEYWKLTNSSLTLGDFAYDNSFMAKYIARTVSKLRFMGVSGPVSFHNSDRVGITAFHQIQGRDQRLVSIYTHDTAKLEFQCSVCTDIEWPGGSPPISSRSIIMRIAILDRRVFICVTALAILGVSLALTFLSFNLYYRKIKFIKLSSPNLNNFVIVGCILVYITVILLGMDHGTLFSDDHFRIVCSARAFLLSGGFSLAFGCMFIKTYRVYHIFIRANTGIVKSKLLHDQQLLGMVSVLLLIDCILVILWVTIDPMERKLISLSMQVNKDERNVVYLNLREHCSSSHMAKWLGSLYIYKGFLLVVGCYMAWETRHVKVPALNDSQYIGMSVYNVVITSVIVVALANVIPAERYTLTYVLVSTLIFVSTTMTLCILFVPKIHAILINPDDAAVVATPGVKVECKTRRFAIDEPRESLYRAEVLNRALKRELKELDEEYNKLAVKIGLTPNPIRRAAEDDENQDDESDDGLPPWISEYKDYSSNGSDEVWCTSRPTIASAFSAIHHVALQIPSTSRGCQKEAVCKVHYKLGHLKEIGCSPLAASLKTIAQPEEIPLICSKPVRNFLSDRALNELRTSQSQLKSAAILLRHPLEKQLRSEPKLFFETFRKGDFNLPIYSAKSLNQVSHVDSSQSDFSKYTTSNWETAPLNESTSFSTPLEDFMSSSNNGASSTKSGIKSQENNVTSNYISCEDISMSTQESSDFQSSHRCGNPSQLPYPVTTTICQSSSSKSYISALSSSTSSICGATISDFSSNSNDEGKKESGIPVTDVDTPLDEYSFNPEKQRGCRSSEICLSSTQSEKGVDDYGKKEESTSDSFQSNPSNFADEASLNSENVSIRSCTNRNGMLQPTVADTSSNSQSSVHSDGNSLSSENNNLTEHPAAAENLEQLRHEIFRLKRELILSQLDQSDSVDL</sequence>
<dbReference type="PANTHER" id="PTHR10519">
    <property type="entry name" value="GABA-B RECEPTOR"/>
    <property type="match status" value="1"/>
</dbReference>
<protein>
    <submittedName>
        <fullName evidence="13">Gamma-aminobutyric acid type B receptor subunit 2</fullName>
    </submittedName>
</protein>
<proteinExistence type="predicted"/>
<evidence type="ECO:0000313" key="13">
    <source>
        <dbReference type="EMBL" id="GFS69808.1"/>
    </source>
</evidence>
<keyword evidence="2 11" id="KW-0812">Transmembrane</keyword>
<dbReference type="PRINTS" id="PR00248">
    <property type="entry name" value="GPCRMGR"/>
</dbReference>
<keyword evidence="7" id="KW-0325">Glycoprotein</keyword>
<feature type="coiled-coil region" evidence="9">
    <location>
        <begin position="1195"/>
        <end position="1222"/>
    </location>
</feature>
<feature type="domain" description="G-protein coupled receptors family 3 profile" evidence="12">
    <location>
        <begin position="963"/>
        <end position="1167"/>
    </location>
</feature>
<evidence type="ECO:0000256" key="1">
    <source>
        <dbReference type="ARBA" id="ARBA00004141"/>
    </source>
</evidence>
<feature type="transmembrane region" description="Helical" evidence="11">
    <location>
        <begin position="969"/>
        <end position="990"/>
    </location>
</feature>
<dbReference type="EMBL" id="BMAW01000574">
    <property type="protein sequence ID" value="GFS69808.1"/>
    <property type="molecule type" value="Genomic_DNA"/>
</dbReference>
<keyword evidence="9" id="KW-0175">Coiled coil</keyword>
<accession>A0A8X6MNL1</accession>
<feature type="compositionally biased region" description="Polar residues" evidence="10">
    <location>
        <begin position="1591"/>
        <end position="1607"/>
    </location>
</feature>
<feature type="region of interest" description="Disordered" evidence="10">
    <location>
        <begin position="1575"/>
        <end position="1607"/>
    </location>
</feature>
<feature type="compositionally biased region" description="Polar residues" evidence="10">
    <location>
        <begin position="1622"/>
        <end position="1640"/>
    </location>
</feature>
<feature type="transmembrane region" description="Helical" evidence="11">
    <location>
        <begin position="1134"/>
        <end position="1156"/>
    </location>
</feature>
<dbReference type="InterPro" id="IPR028082">
    <property type="entry name" value="Peripla_BP_I"/>
</dbReference>
<dbReference type="PANTHER" id="PTHR10519:SF46">
    <property type="entry name" value="METABOTROPIC GABA-B RECEPTOR SUBTYPE 3, ISOFORM A"/>
    <property type="match status" value="1"/>
</dbReference>
<name>A0A8X6MNL1_NEPPI</name>
<keyword evidence="4" id="KW-0297">G-protein coupled receptor</keyword>
<evidence type="ECO:0000259" key="12">
    <source>
        <dbReference type="PROSITE" id="PS50259"/>
    </source>
</evidence>
<dbReference type="CDD" id="cd06366">
    <property type="entry name" value="PBP1_GABAb_receptor"/>
    <property type="match status" value="1"/>
</dbReference>
<gene>
    <name evidence="13" type="primary">GABBR2</name>
    <name evidence="13" type="ORF">NPIL_299231</name>
</gene>
<dbReference type="GO" id="GO:0004965">
    <property type="term" value="F:G protein-coupled GABA receptor activity"/>
    <property type="evidence" value="ECO:0007669"/>
    <property type="project" value="InterPro"/>
</dbReference>
<feature type="transmembrane region" description="Helical" evidence="11">
    <location>
        <begin position="890"/>
        <end position="916"/>
    </location>
</feature>
<keyword evidence="5 11" id="KW-0472">Membrane</keyword>
<dbReference type="OrthoDB" id="411630at2759"/>
<feature type="region of interest" description="Disordered" evidence="10">
    <location>
        <begin position="1230"/>
        <end position="1251"/>
    </location>
</feature>
<evidence type="ECO:0000256" key="5">
    <source>
        <dbReference type="ARBA" id="ARBA00023136"/>
    </source>
</evidence>
<dbReference type="InterPro" id="IPR001828">
    <property type="entry name" value="ANF_lig-bd_rcpt"/>
</dbReference>
<evidence type="ECO:0000256" key="7">
    <source>
        <dbReference type="ARBA" id="ARBA00023180"/>
    </source>
</evidence>
<feature type="compositionally biased region" description="Basic and acidic residues" evidence="10">
    <location>
        <begin position="1578"/>
        <end position="1589"/>
    </location>
</feature>
<dbReference type="CDD" id="cd15047">
    <property type="entry name" value="7tmC_GABA-B-like"/>
    <property type="match status" value="1"/>
</dbReference>
<dbReference type="Gene3D" id="3.40.50.2300">
    <property type="match status" value="2"/>
</dbReference>
<feature type="compositionally biased region" description="Low complexity" evidence="10">
    <location>
        <begin position="1641"/>
        <end position="1652"/>
    </location>
</feature>
<evidence type="ECO:0000256" key="9">
    <source>
        <dbReference type="SAM" id="Coils"/>
    </source>
</evidence>
<dbReference type="GO" id="GO:0007214">
    <property type="term" value="P:gamma-aminobutyric acid signaling pathway"/>
    <property type="evidence" value="ECO:0007669"/>
    <property type="project" value="TreeGrafter"/>
</dbReference>
<keyword evidence="3 11" id="KW-1133">Transmembrane helix</keyword>
<feature type="compositionally biased region" description="Acidic residues" evidence="10">
    <location>
        <begin position="1235"/>
        <end position="1246"/>
    </location>
</feature>
<dbReference type="SUPFAM" id="SSF53822">
    <property type="entry name" value="Periplasmic binding protein-like I"/>
    <property type="match status" value="1"/>
</dbReference>
<evidence type="ECO:0000256" key="6">
    <source>
        <dbReference type="ARBA" id="ARBA00023170"/>
    </source>
</evidence>
<keyword evidence="8" id="KW-0807">Transducer</keyword>
<dbReference type="InterPro" id="IPR002455">
    <property type="entry name" value="GPCR3_GABA-B"/>
</dbReference>
<dbReference type="FunFam" id="3.40.50.2300:FF:000751">
    <property type="match status" value="1"/>
</dbReference>
<keyword evidence="14" id="KW-1185">Reference proteome</keyword>
<dbReference type="Proteomes" id="UP000887013">
    <property type="component" value="Unassembled WGS sequence"/>
</dbReference>